<dbReference type="Proteomes" id="UP001161669">
    <property type="component" value="Segment"/>
</dbReference>
<proteinExistence type="predicted"/>
<name>A0A3T1CXI2_9VIRU</name>
<evidence type="ECO:0000313" key="2">
    <source>
        <dbReference type="Proteomes" id="UP001161669"/>
    </source>
</evidence>
<dbReference type="EMBL" id="AP018495">
    <property type="protein sequence ID" value="BBI30557.1"/>
    <property type="molecule type" value="Genomic_DNA"/>
</dbReference>
<keyword evidence="2" id="KW-1185">Reference proteome</keyword>
<accession>A0A3T1CXI2</accession>
<protein>
    <submittedName>
        <fullName evidence="1">Uncharacterized protein</fullName>
    </submittedName>
</protein>
<reference evidence="2" key="1">
    <citation type="journal article" date="2019" name="J. Virol.">
        <title>Medusavirus, a novel large DNA virus discovered from hot spring water.</title>
        <authorList>
            <person name="Yoshikawa G."/>
            <person name="Blanc-Mathieu R."/>
            <person name="Song C."/>
            <person name="Kayama Y."/>
            <person name="Mochizuki T."/>
            <person name="Murata K."/>
            <person name="Ogata H."/>
            <person name="Takemura M."/>
        </authorList>
    </citation>
    <scope>NUCLEOTIDE SEQUENCE [LARGE SCALE GENOMIC DNA]</scope>
</reference>
<evidence type="ECO:0000313" key="1">
    <source>
        <dbReference type="EMBL" id="BBI30557.1"/>
    </source>
</evidence>
<organism evidence="1 2">
    <name type="scientific">Acanthamoeba castellanii medusavirus J1</name>
    <dbReference type="NCBI Taxonomy" id="3114988"/>
    <lineage>
        <taxon>Viruses</taxon>
        <taxon>Varidnaviria</taxon>
        <taxon>Bamfordvirae</taxon>
        <taxon>Nucleocytoviricota</taxon>
        <taxon>Megaviricetes</taxon>
        <taxon>Mamonoviridae</taxon>
        <taxon>Medusavirus</taxon>
        <taxon>Medusavirus medusae</taxon>
    </lineage>
</organism>
<sequence length="206" mass="23517">MDNVKVCYSCGVGYPRDAVHFSRMRACKDGLCPYCKSCKAQKERDRKKACFEKHQETTIEQSAMTRTCTMCKLEKSGLEFTINRAMASGIDSRCRECQSVARLKYTRKRRRGDDAPRATAAPRKPIFKKKRCQRCGLVKPTEEFGGDARKTCDQCEKAALLVVDGLIDQCGAELHQPGYAERDERRRRDELAARLFARWNEVSGMK</sequence>
<dbReference type="KEGG" id="vg:80540909"/>